<organism evidence="4 5">
    <name type="scientific">Hydrogenophaga intermedia</name>
    <dbReference type="NCBI Taxonomy" id="65786"/>
    <lineage>
        <taxon>Bacteria</taxon>
        <taxon>Pseudomonadati</taxon>
        <taxon>Pseudomonadota</taxon>
        <taxon>Betaproteobacteria</taxon>
        <taxon>Burkholderiales</taxon>
        <taxon>Comamonadaceae</taxon>
        <taxon>Hydrogenophaga</taxon>
    </lineage>
</organism>
<evidence type="ECO:0000313" key="5">
    <source>
        <dbReference type="Proteomes" id="UP000028878"/>
    </source>
</evidence>
<feature type="domain" description="Transglycosylase SLT" evidence="3">
    <location>
        <begin position="136"/>
        <end position="212"/>
    </location>
</feature>
<feature type="transmembrane region" description="Helical" evidence="2">
    <location>
        <begin position="39"/>
        <end position="59"/>
    </location>
</feature>
<dbReference type="RefSeq" id="WP_009520107.1">
    <property type="nucleotide sequence ID" value="NZ_CCAE010000031.1"/>
</dbReference>
<dbReference type="SUPFAM" id="SSF53955">
    <property type="entry name" value="Lysozyme-like"/>
    <property type="match status" value="1"/>
</dbReference>
<evidence type="ECO:0000259" key="3">
    <source>
        <dbReference type="Pfam" id="PF01464"/>
    </source>
</evidence>
<dbReference type="InterPro" id="IPR008258">
    <property type="entry name" value="Transglycosylase_SLT_dom_1"/>
</dbReference>
<feature type="compositionally biased region" description="Polar residues" evidence="1">
    <location>
        <begin position="282"/>
        <end position="293"/>
    </location>
</feature>
<keyword evidence="5" id="KW-1185">Reference proteome</keyword>
<name>A0A1L1PW65_HYDIT</name>
<sequence length="293" mass="31922">MRTISPTPQKSTTSALASSLNNAANDVYRGFIHTTQNSLALLGTVAAVVLLVFGMRADLRASGEERLLSWLLQRQEAQQLVEREVDVEPTAIDRVTVANLRDLTDQQAKVTQWLSRKYRVAPEPVGALVAEAYQIGERTRLDPTLLLAVMAIESRFNPFAQSPVGAQGLMQVLTRVHTDKYEDFGGELAAFDPLSNLRVGARVLEDAVKRSGSLEGGLRLYVGAVTTDGSWYINRVMAEHLRIQRVAQGKPLKHFDTPPPVRAIPVNAPAPGSEVEAEVRPNATTPPVTAIPS</sequence>
<dbReference type="EMBL" id="CCAE010000031">
    <property type="protein sequence ID" value="CDN88871.1"/>
    <property type="molecule type" value="Genomic_DNA"/>
</dbReference>
<evidence type="ECO:0000256" key="2">
    <source>
        <dbReference type="SAM" id="Phobius"/>
    </source>
</evidence>
<gene>
    <name evidence="4" type="ORF">BN948_03307</name>
</gene>
<feature type="region of interest" description="Disordered" evidence="1">
    <location>
        <begin position="269"/>
        <end position="293"/>
    </location>
</feature>
<dbReference type="Proteomes" id="UP000028878">
    <property type="component" value="Unassembled WGS sequence"/>
</dbReference>
<keyword evidence="2" id="KW-1133">Transmembrane helix</keyword>
<keyword evidence="2" id="KW-0472">Membrane</keyword>
<dbReference type="Gene3D" id="1.10.530.10">
    <property type="match status" value="1"/>
</dbReference>
<dbReference type="CDD" id="cd00254">
    <property type="entry name" value="LT-like"/>
    <property type="match status" value="1"/>
</dbReference>
<protein>
    <submittedName>
        <fullName evidence="4">Peptidoglycan lytic transglycosylase</fullName>
    </submittedName>
</protein>
<dbReference type="AlphaFoldDB" id="A0A1L1PW65"/>
<reference evidence="5" key="2">
    <citation type="submission" date="2014-11" db="EMBL/GenBank/DDBJ databases">
        <title>Draft genome sequence of Hydrogenophaga intermedia S1.</title>
        <authorList>
            <person name="Gan H.M."/>
            <person name="Chew T.H."/>
            <person name="Stolz A."/>
        </authorList>
    </citation>
    <scope>NUCLEOTIDE SEQUENCE [LARGE SCALE GENOMIC DNA]</scope>
    <source>
        <strain evidence="5">S1</strain>
    </source>
</reference>
<accession>A0A1L1PW65</accession>
<proteinExistence type="predicted"/>
<evidence type="ECO:0000313" key="4">
    <source>
        <dbReference type="EMBL" id="CDN88871.1"/>
    </source>
</evidence>
<keyword evidence="2" id="KW-0812">Transmembrane</keyword>
<dbReference type="InterPro" id="IPR023346">
    <property type="entry name" value="Lysozyme-like_dom_sf"/>
</dbReference>
<evidence type="ECO:0000256" key="1">
    <source>
        <dbReference type="SAM" id="MobiDB-lite"/>
    </source>
</evidence>
<dbReference type="Pfam" id="PF01464">
    <property type="entry name" value="SLT"/>
    <property type="match status" value="1"/>
</dbReference>
<reference evidence="5" key="1">
    <citation type="submission" date="2014-02" db="EMBL/GenBank/DDBJ databases">
        <authorList>
            <person name="Gan H."/>
        </authorList>
    </citation>
    <scope>NUCLEOTIDE SEQUENCE [LARGE SCALE GENOMIC DNA]</scope>
    <source>
        <strain evidence="5">S1</strain>
    </source>
</reference>